<name>A0ACB5UQH4_9FIRM</name>
<reference evidence="1" key="1">
    <citation type="submission" date="2023-09" db="EMBL/GenBank/DDBJ databases">
        <title>Vallitalea sediminicola and Vallitalea maricola sp. nov., anaerobic bacteria isolated from marine sediment.</title>
        <authorList>
            <person name="Hirano S."/>
            <person name="Maeda A."/>
            <person name="Terahara T."/>
            <person name="Mori K."/>
            <person name="Hamada M."/>
            <person name="Matsumoto R."/>
            <person name="Kobayashi T."/>
        </authorList>
    </citation>
    <scope>NUCLEOTIDE SEQUENCE</scope>
    <source>
        <strain evidence="1">AN17-2</strain>
    </source>
</reference>
<proteinExistence type="predicted"/>
<evidence type="ECO:0000313" key="2">
    <source>
        <dbReference type="Proteomes" id="UP001374599"/>
    </source>
</evidence>
<sequence length="247" mass="28579">MKYTDITTELVESDKSIPLTMSFCSLKSIDYIEDEFINTYLNMNEKDYYNKLKYDARKISFLLGRVSSKRAIASYMDCNDYQSISIEKGIFCNPIVKCNNHNITVTITHTKHIGMTAATKEFYPIGIDIEGIDKHYTKAIKTQLTDKEIQLVEQHSLGAEVGFVTLWTIKEALSKVLRIGFLTSLKTYEVERIEGNDYCINGYYKNFKMFKSTTYKIDKYLVTICYPSKCDLKLNYETVYNAIINDL</sequence>
<dbReference type="Proteomes" id="UP001374599">
    <property type="component" value="Unassembled WGS sequence"/>
</dbReference>
<dbReference type="EMBL" id="BTPU01000093">
    <property type="protein sequence ID" value="GMQ65026.1"/>
    <property type="molecule type" value="Genomic_DNA"/>
</dbReference>
<accession>A0ACB5UQH4</accession>
<organism evidence="1 2">
    <name type="scientific">Vallitalea maricola</name>
    <dbReference type="NCBI Taxonomy" id="3074433"/>
    <lineage>
        <taxon>Bacteria</taxon>
        <taxon>Bacillati</taxon>
        <taxon>Bacillota</taxon>
        <taxon>Clostridia</taxon>
        <taxon>Lachnospirales</taxon>
        <taxon>Vallitaleaceae</taxon>
        <taxon>Vallitalea</taxon>
    </lineage>
</organism>
<keyword evidence="2" id="KW-1185">Reference proteome</keyword>
<evidence type="ECO:0000313" key="1">
    <source>
        <dbReference type="EMBL" id="GMQ65026.1"/>
    </source>
</evidence>
<gene>
    <name evidence="1" type="ORF">AN2V17_42680</name>
</gene>
<comment type="caution">
    <text evidence="1">The sequence shown here is derived from an EMBL/GenBank/DDBJ whole genome shotgun (WGS) entry which is preliminary data.</text>
</comment>
<protein>
    <submittedName>
        <fullName evidence="1">Uncharacterized protein</fullName>
    </submittedName>
</protein>